<organism evidence="2">
    <name type="scientific">marine sediment metagenome</name>
    <dbReference type="NCBI Taxonomy" id="412755"/>
    <lineage>
        <taxon>unclassified sequences</taxon>
        <taxon>metagenomes</taxon>
        <taxon>ecological metagenomes</taxon>
    </lineage>
</organism>
<comment type="caution">
    <text evidence="2">The sequence shown here is derived from an EMBL/GenBank/DDBJ whole genome shotgun (WGS) entry which is preliminary data.</text>
</comment>
<dbReference type="PIRSF" id="PIRSF031644">
    <property type="entry name" value="UCP031644"/>
    <property type="match status" value="1"/>
</dbReference>
<dbReference type="InterPro" id="IPR029442">
    <property type="entry name" value="GyrI-like"/>
</dbReference>
<name>X1N2Y3_9ZZZZ</name>
<evidence type="ECO:0000313" key="2">
    <source>
        <dbReference type="EMBL" id="GAI38387.1"/>
    </source>
</evidence>
<feature type="domain" description="GyrI-like small molecule binding" evidence="1">
    <location>
        <begin position="41"/>
        <end position="224"/>
    </location>
</feature>
<dbReference type="SUPFAM" id="SSF55136">
    <property type="entry name" value="Probable bacterial effector-binding domain"/>
    <property type="match status" value="1"/>
</dbReference>
<accession>X1N2Y3</accession>
<sequence length="224" mass="26250">TAEGVSPWLSFSVRHKNDGEKMKKIDYKKELKHLYKPSPRKPEIVDVPKMNFLMIDGKGDPNTSQEFKNAIEALFSVSYTLKFMIKKGELAIDYGVMPLECLWWVEDMSKFSIERKDEWLWTLMIMQPALITKDSVVEAVEKVKEKKNLPAIIKLRFESFHEGKSAQIMHIGPFSEEGPTVEKIHNFIQENTYKLRDKHHEIYLSDIRKGDPKKWKTIIRQPIK</sequence>
<proteinExistence type="predicted"/>
<dbReference type="InterPro" id="IPR011256">
    <property type="entry name" value="Reg_factor_effector_dom_sf"/>
</dbReference>
<evidence type="ECO:0000259" key="1">
    <source>
        <dbReference type="Pfam" id="PF06445"/>
    </source>
</evidence>
<gene>
    <name evidence="2" type="ORF">S06H3_42401</name>
</gene>
<dbReference type="AlphaFoldDB" id="X1N2Y3"/>
<dbReference type="EMBL" id="BARV01026215">
    <property type="protein sequence ID" value="GAI38387.1"/>
    <property type="molecule type" value="Genomic_DNA"/>
</dbReference>
<feature type="non-terminal residue" evidence="2">
    <location>
        <position position="1"/>
    </location>
</feature>
<reference evidence="2" key="1">
    <citation type="journal article" date="2014" name="Front. Microbiol.">
        <title>High frequency of phylogenetically diverse reductive dehalogenase-homologous genes in deep subseafloor sedimentary metagenomes.</title>
        <authorList>
            <person name="Kawai M."/>
            <person name="Futagami T."/>
            <person name="Toyoda A."/>
            <person name="Takaki Y."/>
            <person name="Nishi S."/>
            <person name="Hori S."/>
            <person name="Arai W."/>
            <person name="Tsubouchi T."/>
            <person name="Morono Y."/>
            <person name="Uchiyama I."/>
            <person name="Ito T."/>
            <person name="Fujiyama A."/>
            <person name="Inagaki F."/>
            <person name="Takami H."/>
        </authorList>
    </citation>
    <scope>NUCLEOTIDE SEQUENCE</scope>
    <source>
        <strain evidence="2">Expedition CK06-06</strain>
    </source>
</reference>
<protein>
    <recommendedName>
        <fullName evidence="1">GyrI-like small molecule binding domain-containing protein</fullName>
    </recommendedName>
</protein>
<dbReference type="Pfam" id="PF06445">
    <property type="entry name" value="GyrI-like"/>
    <property type="match status" value="1"/>
</dbReference>
<dbReference type="InterPro" id="IPR008319">
    <property type="entry name" value="GyrI-like_CCH_Lin2189-like"/>
</dbReference>
<dbReference type="Gene3D" id="3.20.80.10">
    <property type="entry name" value="Regulatory factor, effector binding domain"/>
    <property type="match status" value="1"/>
</dbReference>